<dbReference type="PANTHER" id="PTHR42760">
    <property type="entry name" value="SHORT-CHAIN DEHYDROGENASES/REDUCTASES FAMILY MEMBER"/>
    <property type="match status" value="1"/>
</dbReference>
<dbReference type="PANTHER" id="PTHR42760:SF133">
    <property type="entry name" value="3-OXOACYL-[ACYL-CARRIER-PROTEIN] REDUCTASE"/>
    <property type="match status" value="1"/>
</dbReference>
<keyword evidence="2" id="KW-0560">Oxidoreductase</keyword>
<dbReference type="SUPFAM" id="SSF51735">
    <property type="entry name" value="NAD(P)-binding Rossmann-fold domains"/>
    <property type="match status" value="1"/>
</dbReference>
<evidence type="ECO:0000256" key="1">
    <source>
        <dbReference type="ARBA" id="ARBA00006484"/>
    </source>
</evidence>
<sequence>MASLDELVRLQGRVALVTGAAKGIGRATAVRLAEAGAGLILVDRDEDLLKDVAQVVREVHGVRVEVCALDLASREAVQDLWRRLEGRGPLPEILVNNAGVYPFCPFEEVDELLWRRTLAVNLEAVFWMCQGFVRAYKGRRGAIVNVSSIEAFLPVVRGVAHYDAAKAGVVALTRALAREYGKRIRANVVVPGGIRTEGVREAVRRTLLKVDWDKMATGFFFQARLPMGRFGDPDEVARVILFLVSDLASYVNGAVVPVDGGFLSA</sequence>
<dbReference type="InterPro" id="IPR036291">
    <property type="entry name" value="NAD(P)-bd_dom_sf"/>
</dbReference>
<dbReference type="AlphaFoldDB" id="A0A1G7E9Q9"/>
<dbReference type="Gene3D" id="3.40.50.720">
    <property type="entry name" value="NAD(P)-binding Rossmann-like Domain"/>
    <property type="match status" value="1"/>
</dbReference>
<protein>
    <submittedName>
        <fullName evidence="3">3-oxoacyl-[acyl-carrier protein] reductase</fullName>
    </submittedName>
</protein>
<dbReference type="FunFam" id="3.40.50.720:FF:000084">
    <property type="entry name" value="Short-chain dehydrogenase reductase"/>
    <property type="match status" value="1"/>
</dbReference>
<dbReference type="STRING" id="482827.SAMN04488243_1056"/>
<dbReference type="EMBL" id="FNBC01000005">
    <property type="protein sequence ID" value="SDE60290.1"/>
    <property type="molecule type" value="Genomic_DNA"/>
</dbReference>
<gene>
    <name evidence="3" type="ORF">SAMN04488243_1056</name>
</gene>
<keyword evidence="4" id="KW-1185">Reference proteome</keyword>
<dbReference type="GO" id="GO:0048038">
    <property type="term" value="F:quinone binding"/>
    <property type="evidence" value="ECO:0007669"/>
    <property type="project" value="TreeGrafter"/>
</dbReference>
<evidence type="ECO:0000313" key="3">
    <source>
        <dbReference type="EMBL" id="SDE60290.1"/>
    </source>
</evidence>
<dbReference type="GO" id="GO:0006633">
    <property type="term" value="P:fatty acid biosynthetic process"/>
    <property type="evidence" value="ECO:0007669"/>
    <property type="project" value="TreeGrafter"/>
</dbReference>
<accession>A0A1G7E9Q9</accession>
<dbReference type="GO" id="GO:0016616">
    <property type="term" value="F:oxidoreductase activity, acting on the CH-OH group of donors, NAD or NADP as acceptor"/>
    <property type="evidence" value="ECO:0007669"/>
    <property type="project" value="TreeGrafter"/>
</dbReference>
<comment type="similarity">
    <text evidence="1">Belongs to the short-chain dehydrogenases/reductases (SDR) family.</text>
</comment>
<organism evidence="3 4">
    <name type="scientific">Thermus arciformis</name>
    <dbReference type="NCBI Taxonomy" id="482827"/>
    <lineage>
        <taxon>Bacteria</taxon>
        <taxon>Thermotogati</taxon>
        <taxon>Deinococcota</taxon>
        <taxon>Deinococci</taxon>
        <taxon>Thermales</taxon>
        <taxon>Thermaceae</taxon>
        <taxon>Thermus</taxon>
    </lineage>
</organism>
<dbReference type="Proteomes" id="UP000199446">
    <property type="component" value="Unassembled WGS sequence"/>
</dbReference>
<dbReference type="InterPro" id="IPR002347">
    <property type="entry name" value="SDR_fam"/>
</dbReference>
<dbReference type="CDD" id="cd05233">
    <property type="entry name" value="SDR_c"/>
    <property type="match status" value="1"/>
</dbReference>
<dbReference type="Pfam" id="PF13561">
    <property type="entry name" value="adh_short_C2"/>
    <property type="match status" value="1"/>
</dbReference>
<evidence type="ECO:0000256" key="2">
    <source>
        <dbReference type="ARBA" id="ARBA00023002"/>
    </source>
</evidence>
<dbReference type="PRINTS" id="PR00080">
    <property type="entry name" value="SDRFAMILY"/>
</dbReference>
<dbReference type="OrthoDB" id="9803333at2"/>
<proteinExistence type="inferred from homology"/>
<dbReference type="PRINTS" id="PR00081">
    <property type="entry name" value="GDHRDH"/>
</dbReference>
<name>A0A1G7E9Q9_9DEIN</name>
<evidence type="ECO:0000313" key="4">
    <source>
        <dbReference type="Proteomes" id="UP000199446"/>
    </source>
</evidence>
<reference evidence="4" key="1">
    <citation type="submission" date="2016-10" db="EMBL/GenBank/DDBJ databases">
        <authorList>
            <person name="Varghese N."/>
            <person name="Submissions S."/>
        </authorList>
    </citation>
    <scope>NUCLEOTIDE SEQUENCE [LARGE SCALE GENOMIC DNA]</scope>
    <source>
        <strain evidence="4">CGMCC 1.6992</strain>
    </source>
</reference>